<dbReference type="RefSeq" id="WP_167465793.1">
    <property type="nucleotide sequence ID" value="NZ_CP046171.1"/>
</dbReference>
<evidence type="ECO:0000313" key="1">
    <source>
        <dbReference type="EMBL" id="QIS06780.1"/>
    </source>
</evidence>
<dbReference type="EMBL" id="CP046171">
    <property type="protein sequence ID" value="QIS06780.1"/>
    <property type="molecule type" value="Genomic_DNA"/>
</dbReference>
<gene>
    <name evidence="1" type="ORF">F5X71_34720</name>
</gene>
<name>A0A6G9Y0Y5_NOCBR</name>
<dbReference type="Proteomes" id="UP000501705">
    <property type="component" value="Chromosome"/>
</dbReference>
<sequence length="578" mass="64395">MVAMDLTAFRNDLTAVIDQLGDSGPVCLTRYGSPVAEIRSATPESERAYTQAILDAVGYVHALGIAELLPGAGIDTMQKITELADRHRQLAACGVAFHPYPGECFPKDQHSLTVDEALAWLYFGEDAPSSSAEIYEWFRACSRLQLEAAERGMATVLPEDNYDDGDDRIRFLDLVIAAGHTPESLAAFGVRALEQGVPLDKLNELLGEKPIPADVLAMPEYDDYRFRSLTRHGVSHAEALAVFRLGLDAGTSLAFAEAGVRTAAEIKDLIDAKMDPAFAQRAAREGLTPEQWSAQIRKIQHLRYRPDGLLPFSLLVEAAAEQISLTRWDNASLTIDQDRPGKLFHADRVRRMSMFPWRFIYPERVLDVARAGLSPSFVAAFGKLMAHRYRDQTNDDFADAAIAAHGKGLTIEMALAMCRKDSRKPKFTPDQLLAVLDEGLCTTATAHYLADQYGDPAEWIADLRERRTRQPATDEFLTSIADTPAWAAVVTLAEQSTTAHWAKSWLRGSVYIRAAIDDLLRQRRLDDRQVLTLLRYTYGALRNSRFLEEGLRDTYLPHMSEIADLARTFDARLEHASR</sequence>
<evidence type="ECO:0000313" key="2">
    <source>
        <dbReference type="Proteomes" id="UP000501705"/>
    </source>
</evidence>
<accession>A0A6G9Y0Y5</accession>
<reference evidence="1 2" key="1">
    <citation type="journal article" date="2019" name="ACS Chem. Biol.">
        <title>Identification and Mobilization of a Cryptic Antibiotic Biosynthesis Gene Locus from a Human-Pathogenic Nocardia Isolate.</title>
        <authorList>
            <person name="Herisse M."/>
            <person name="Ishida K."/>
            <person name="Porter J.L."/>
            <person name="Howden B."/>
            <person name="Hertweck C."/>
            <person name="Stinear T.P."/>
            <person name="Pidot S.J."/>
        </authorList>
    </citation>
    <scope>NUCLEOTIDE SEQUENCE [LARGE SCALE GENOMIC DNA]</scope>
    <source>
        <strain evidence="1 2">AUSMDU00024985</strain>
    </source>
</reference>
<dbReference type="AlphaFoldDB" id="A0A6G9Y0Y5"/>
<proteinExistence type="predicted"/>
<organism evidence="1 2">
    <name type="scientific">Nocardia brasiliensis</name>
    <dbReference type="NCBI Taxonomy" id="37326"/>
    <lineage>
        <taxon>Bacteria</taxon>
        <taxon>Bacillati</taxon>
        <taxon>Actinomycetota</taxon>
        <taxon>Actinomycetes</taxon>
        <taxon>Mycobacteriales</taxon>
        <taxon>Nocardiaceae</taxon>
        <taxon>Nocardia</taxon>
    </lineage>
</organism>
<protein>
    <submittedName>
        <fullName evidence="1">Uncharacterized protein</fullName>
    </submittedName>
</protein>